<evidence type="ECO:0000313" key="6">
    <source>
        <dbReference type="Proteomes" id="UP000824082"/>
    </source>
</evidence>
<comment type="cofactor">
    <cofactor evidence="1">
        <name>FMN</name>
        <dbReference type="ChEBI" id="CHEBI:58210"/>
    </cofactor>
</comment>
<dbReference type="AlphaFoldDB" id="A0A9D1IUY1"/>
<dbReference type="InterPro" id="IPR002563">
    <property type="entry name" value="Flavin_Rdtase-like_dom"/>
</dbReference>
<comment type="caution">
    <text evidence="5">The sequence shown here is derived from an EMBL/GenBank/DDBJ whole genome shotgun (WGS) entry which is preliminary data.</text>
</comment>
<evidence type="ECO:0000256" key="2">
    <source>
        <dbReference type="ARBA" id="ARBA00022630"/>
    </source>
</evidence>
<comment type="similarity">
    <text evidence="3">Belongs to the flavoredoxin family.</text>
</comment>
<accession>A0A9D1IUY1</accession>
<dbReference type="PROSITE" id="PS51257">
    <property type="entry name" value="PROKAR_LIPOPROTEIN"/>
    <property type="match status" value="1"/>
</dbReference>
<dbReference type="Gene3D" id="2.30.110.10">
    <property type="entry name" value="Electron Transport, Fmn-binding Protein, Chain A"/>
    <property type="match status" value="1"/>
</dbReference>
<evidence type="ECO:0000256" key="3">
    <source>
        <dbReference type="ARBA" id="ARBA00038054"/>
    </source>
</evidence>
<name>A0A9D1IUY1_9FIRM</name>
<sequence length="190" mass="20749">MKQSWKGSVLLAPVPPVLVSCGDLEHPNVLTVAWTGVLNTRPPMTYISLRPERYSYELIAKSGCFCINLPTAALVKAVDFCGCRSGKQVDKFAHCGLTPVPGQEIDAPMVEQSPVSLECRVKDIVPLGTHHMFTAEIVRVNVEESLLDPAGKLDLSKAGLLAYAHGEYFALGKKLGKFGDSVRKKRKKRS</sequence>
<evidence type="ECO:0000259" key="4">
    <source>
        <dbReference type="SMART" id="SM00903"/>
    </source>
</evidence>
<dbReference type="PANTHER" id="PTHR43567:SF1">
    <property type="entry name" value="FLAVOREDOXIN"/>
    <property type="match status" value="1"/>
</dbReference>
<reference evidence="5" key="2">
    <citation type="journal article" date="2021" name="PeerJ">
        <title>Extensive microbial diversity within the chicken gut microbiome revealed by metagenomics and culture.</title>
        <authorList>
            <person name="Gilroy R."/>
            <person name="Ravi A."/>
            <person name="Getino M."/>
            <person name="Pursley I."/>
            <person name="Horton D.L."/>
            <person name="Alikhan N.F."/>
            <person name="Baker D."/>
            <person name="Gharbi K."/>
            <person name="Hall N."/>
            <person name="Watson M."/>
            <person name="Adriaenssens E.M."/>
            <person name="Foster-Nyarko E."/>
            <person name="Jarju S."/>
            <person name="Secka A."/>
            <person name="Antonio M."/>
            <person name="Oren A."/>
            <person name="Chaudhuri R.R."/>
            <person name="La Ragione R."/>
            <person name="Hildebrand F."/>
            <person name="Pallen M.J."/>
        </authorList>
    </citation>
    <scope>NUCLEOTIDE SEQUENCE</scope>
    <source>
        <strain evidence="5">4509</strain>
    </source>
</reference>
<dbReference type="GO" id="GO:0016646">
    <property type="term" value="F:oxidoreductase activity, acting on the CH-NH group of donors, NAD or NADP as acceptor"/>
    <property type="evidence" value="ECO:0007669"/>
    <property type="project" value="UniProtKB-ARBA"/>
</dbReference>
<reference evidence="5" key="1">
    <citation type="submission" date="2020-10" db="EMBL/GenBank/DDBJ databases">
        <authorList>
            <person name="Gilroy R."/>
        </authorList>
    </citation>
    <scope>NUCLEOTIDE SEQUENCE</scope>
    <source>
        <strain evidence="5">4509</strain>
    </source>
</reference>
<dbReference type="EMBL" id="DVMX01000153">
    <property type="protein sequence ID" value="HIU42514.1"/>
    <property type="molecule type" value="Genomic_DNA"/>
</dbReference>
<organism evidence="5 6">
    <name type="scientific">Candidatus Egerieicola faecale</name>
    <dbReference type="NCBI Taxonomy" id="2840774"/>
    <lineage>
        <taxon>Bacteria</taxon>
        <taxon>Bacillati</taxon>
        <taxon>Bacillota</taxon>
        <taxon>Clostridia</taxon>
        <taxon>Eubacteriales</taxon>
        <taxon>Oscillospiraceae</taxon>
        <taxon>Oscillospiraceae incertae sedis</taxon>
        <taxon>Candidatus Egerieicola</taxon>
    </lineage>
</organism>
<feature type="domain" description="Flavin reductase like" evidence="4">
    <location>
        <begin position="11"/>
        <end position="163"/>
    </location>
</feature>
<dbReference type="PANTHER" id="PTHR43567">
    <property type="entry name" value="FLAVOREDOXIN-RELATED-RELATED"/>
    <property type="match status" value="1"/>
</dbReference>
<dbReference type="GO" id="GO:0010181">
    <property type="term" value="F:FMN binding"/>
    <property type="evidence" value="ECO:0007669"/>
    <property type="project" value="InterPro"/>
</dbReference>
<dbReference type="SUPFAM" id="SSF50475">
    <property type="entry name" value="FMN-binding split barrel"/>
    <property type="match status" value="1"/>
</dbReference>
<proteinExistence type="inferred from homology"/>
<dbReference type="Proteomes" id="UP000824082">
    <property type="component" value="Unassembled WGS sequence"/>
</dbReference>
<dbReference type="Pfam" id="PF01613">
    <property type="entry name" value="Flavin_Reduct"/>
    <property type="match status" value="1"/>
</dbReference>
<keyword evidence="2" id="KW-0285">Flavoprotein</keyword>
<evidence type="ECO:0000256" key="1">
    <source>
        <dbReference type="ARBA" id="ARBA00001917"/>
    </source>
</evidence>
<protein>
    <submittedName>
        <fullName evidence="5">Flavin reductase family protein</fullName>
    </submittedName>
</protein>
<evidence type="ECO:0000313" key="5">
    <source>
        <dbReference type="EMBL" id="HIU42514.1"/>
    </source>
</evidence>
<gene>
    <name evidence="5" type="ORF">IAD19_08200</name>
</gene>
<dbReference type="InterPro" id="IPR052174">
    <property type="entry name" value="Flavoredoxin"/>
</dbReference>
<dbReference type="InterPro" id="IPR012349">
    <property type="entry name" value="Split_barrel_FMN-bd"/>
</dbReference>
<dbReference type="SMART" id="SM00903">
    <property type="entry name" value="Flavin_Reduct"/>
    <property type="match status" value="1"/>
</dbReference>